<accession>A0A2B4SYC6</accession>
<evidence type="ECO:0000313" key="5">
    <source>
        <dbReference type="Proteomes" id="UP000225706"/>
    </source>
</evidence>
<proteinExistence type="predicted"/>
<comment type="caution">
    <text evidence="4">The sequence shown here is derived from an EMBL/GenBank/DDBJ whole genome shotgun (WGS) entry which is preliminary data.</text>
</comment>
<dbReference type="InterPro" id="IPR018565">
    <property type="entry name" value="Nkp2/Cnl2"/>
</dbReference>
<dbReference type="Pfam" id="PF09447">
    <property type="entry name" value="Cnl2_NKP2"/>
    <property type="match status" value="1"/>
</dbReference>
<evidence type="ECO:0000256" key="1">
    <source>
        <dbReference type="ARBA" id="ARBA00022737"/>
    </source>
</evidence>
<evidence type="ECO:0000259" key="3">
    <source>
        <dbReference type="PROSITE" id="PS50222"/>
    </source>
</evidence>
<dbReference type="GO" id="GO:0005509">
    <property type="term" value="F:calcium ion binding"/>
    <property type="evidence" value="ECO:0007669"/>
    <property type="project" value="InterPro"/>
</dbReference>
<dbReference type="InterPro" id="IPR002048">
    <property type="entry name" value="EF_hand_dom"/>
</dbReference>
<organism evidence="4 5">
    <name type="scientific">Stylophora pistillata</name>
    <name type="common">Smooth cauliflower coral</name>
    <dbReference type="NCBI Taxonomy" id="50429"/>
    <lineage>
        <taxon>Eukaryota</taxon>
        <taxon>Metazoa</taxon>
        <taxon>Cnidaria</taxon>
        <taxon>Anthozoa</taxon>
        <taxon>Hexacorallia</taxon>
        <taxon>Scleractinia</taxon>
        <taxon>Astrocoeniina</taxon>
        <taxon>Pocilloporidae</taxon>
        <taxon>Stylophora</taxon>
    </lineage>
</organism>
<dbReference type="PANTHER" id="PTHR46763">
    <property type="entry name" value="DYNEIN REGULATORY COMPLEX PROTEIN 8"/>
    <property type="match status" value="1"/>
</dbReference>
<dbReference type="PROSITE" id="PS50222">
    <property type="entry name" value="EF_HAND_2"/>
    <property type="match status" value="1"/>
</dbReference>
<feature type="region of interest" description="Disordered" evidence="2">
    <location>
        <begin position="1"/>
        <end position="24"/>
    </location>
</feature>
<dbReference type="Proteomes" id="UP000225706">
    <property type="component" value="Unassembled WGS sequence"/>
</dbReference>
<dbReference type="SMART" id="SM00054">
    <property type="entry name" value="EFh"/>
    <property type="match status" value="2"/>
</dbReference>
<feature type="compositionally biased region" description="Polar residues" evidence="2">
    <location>
        <begin position="1"/>
        <end position="11"/>
    </location>
</feature>
<dbReference type="EMBL" id="LSMT01000001">
    <property type="protein sequence ID" value="PFX34911.1"/>
    <property type="molecule type" value="Genomic_DNA"/>
</dbReference>
<dbReference type="OrthoDB" id="5981687at2759"/>
<keyword evidence="1" id="KW-0677">Repeat</keyword>
<dbReference type="Gene3D" id="1.10.238.10">
    <property type="entry name" value="EF-hand"/>
    <property type="match status" value="2"/>
</dbReference>
<dbReference type="STRING" id="50429.A0A2B4SYC6"/>
<dbReference type="InterPro" id="IPR011992">
    <property type="entry name" value="EF-hand-dom_pair"/>
</dbReference>
<dbReference type="FunFam" id="1.10.238.10:FF:000178">
    <property type="entry name" value="Calmodulin-2 A"/>
    <property type="match status" value="1"/>
</dbReference>
<sequence length="327" mass="37959">MANVSSPNLSNEPERPVIESSDSSAAELQKRISDSFDIFDHESNKTVDVREVGTIVRSLRCCPTEGELHDILAEVEEEEPTGYIRFEKFEPVMLKTLLERRYKPAPEDQIMKAFEVLDQENKGYLTTEELTKYMTEEGMQSVKMEVVVGTLRCHVFYEHCVTIATVLSVWRSNMAAGVGDEFKALLTEALINPQIYNSYSMEQFKQLFPRKYRDHKDVKVLYEAYQRKRIQTRDRVQMNVRSFCRQRDQQDDASDSKREGDILELEQREVVLQDEINSMQQYIDEIQDKLGSCADALEKRNLFFSGLHTTDFDIGKFNNKNLQNTDT</sequence>
<feature type="domain" description="EF-hand" evidence="3">
    <location>
        <begin position="105"/>
        <end position="140"/>
    </location>
</feature>
<gene>
    <name evidence="4" type="primary">Efcab2</name>
    <name evidence="4" type="ORF">AWC38_SpisGene161</name>
</gene>
<protein>
    <submittedName>
        <fullName evidence="4">EF-hand calcium-binding domain-containing protein 2</fullName>
    </submittedName>
</protein>
<dbReference type="SUPFAM" id="SSF47473">
    <property type="entry name" value="EF-hand"/>
    <property type="match status" value="1"/>
</dbReference>
<evidence type="ECO:0000313" key="4">
    <source>
        <dbReference type="EMBL" id="PFX34911.1"/>
    </source>
</evidence>
<dbReference type="GO" id="GO:0000776">
    <property type="term" value="C:kinetochore"/>
    <property type="evidence" value="ECO:0007669"/>
    <property type="project" value="InterPro"/>
</dbReference>
<reference evidence="5" key="1">
    <citation type="journal article" date="2017" name="bioRxiv">
        <title>Comparative analysis of the genomes of Stylophora pistillata and Acropora digitifera provides evidence for extensive differences between species of corals.</title>
        <authorList>
            <person name="Voolstra C.R."/>
            <person name="Li Y."/>
            <person name="Liew Y.J."/>
            <person name="Baumgarten S."/>
            <person name="Zoccola D."/>
            <person name="Flot J.-F."/>
            <person name="Tambutte S."/>
            <person name="Allemand D."/>
            <person name="Aranda M."/>
        </authorList>
    </citation>
    <scope>NUCLEOTIDE SEQUENCE [LARGE SCALE GENOMIC DNA]</scope>
</reference>
<evidence type="ECO:0000256" key="2">
    <source>
        <dbReference type="SAM" id="MobiDB-lite"/>
    </source>
</evidence>
<name>A0A2B4SYC6_STYPI</name>
<dbReference type="AlphaFoldDB" id="A0A2B4SYC6"/>
<dbReference type="PANTHER" id="PTHR46763:SF1">
    <property type="entry name" value="DYNEIN REGULATORY COMPLEX PROTEIN 8"/>
    <property type="match status" value="1"/>
</dbReference>
<keyword evidence="5" id="KW-1185">Reference proteome</keyword>